<evidence type="ECO:0000313" key="3">
    <source>
        <dbReference type="Proteomes" id="UP000186277"/>
    </source>
</evidence>
<feature type="transmembrane region" description="Helical" evidence="1">
    <location>
        <begin position="47"/>
        <end position="67"/>
    </location>
</feature>
<comment type="caution">
    <text evidence="2">The sequence shown here is derived from an EMBL/GenBank/DDBJ whole genome shotgun (WGS) entry which is preliminary data.</text>
</comment>
<gene>
    <name evidence="2" type="ORF">Xentx_01456</name>
</gene>
<accession>A0A1Q5U404</accession>
<dbReference type="EMBL" id="MKGR01000008">
    <property type="protein sequence ID" value="OKP07185.1"/>
    <property type="molecule type" value="Genomic_DNA"/>
</dbReference>
<proteinExistence type="predicted"/>
<evidence type="ECO:0000313" key="2">
    <source>
        <dbReference type="EMBL" id="OKP07185.1"/>
    </source>
</evidence>
<protein>
    <submittedName>
        <fullName evidence="2">Uncharacterized protein</fullName>
    </submittedName>
</protein>
<dbReference type="AlphaFoldDB" id="A0A1Q5U404"/>
<dbReference type="Proteomes" id="UP000186277">
    <property type="component" value="Unassembled WGS sequence"/>
</dbReference>
<evidence type="ECO:0000256" key="1">
    <source>
        <dbReference type="SAM" id="Phobius"/>
    </source>
</evidence>
<name>A0A1Q5U404_9GAMM</name>
<keyword evidence="1" id="KW-0812">Transmembrane</keyword>
<keyword evidence="3" id="KW-1185">Reference proteome</keyword>
<organism evidence="2 3">
    <name type="scientific">Xenorhabdus thuongxuanensis</name>
    <dbReference type="NCBI Taxonomy" id="1873484"/>
    <lineage>
        <taxon>Bacteria</taxon>
        <taxon>Pseudomonadati</taxon>
        <taxon>Pseudomonadota</taxon>
        <taxon>Gammaproteobacteria</taxon>
        <taxon>Enterobacterales</taxon>
        <taxon>Morganellaceae</taxon>
        <taxon>Xenorhabdus</taxon>
    </lineage>
</organism>
<keyword evidence="1" id="KW-0472">Membrane</keyword>
<sequence>MSPFCVAIPSPLCIFHAISESKKATIKVAFSNPNSLFYSKLLFGARAGLVINYNLLILLYLFLRIVFMPLLMPQKILLSEFAYLTDFI</sequence>
<keyword evidence="1" id="KW-1133">Transmembrane helix</keyword>
<reference evidence="2 3" key="1">
    <citation type="submission" date="2016-09" db="EMBL/GenBank/DDBJ databases">
        <title>Xenorhabdus thuongxuanensis sp. nov. and Xenorhabdus eapokensis sp. nov., isolated from Steinernema species.</title>
        <authorList>
            <person name="Kaempfer P."/>
            <person name="Tobias N.J."/>
            <person name="Phan Ke L."/>
            <person name="Bode H.B."/>
            <person name="Glaeser S.P."/>
        </authorList>
    </citation>
    <scope>NUCLEOTIDE SEQUENCE [LARGE SCALE GENOMIC DNA]</scope>
    <source>
        <strain evidence="2 3">30TX1</strain>
    </source>
</reference>